<dbReference type="GeneID" id="5546436"/>
<proteinExistence type="predicted"/>
<dbReference type="eggNOG" id="ENOG502S7GU">
    <property type="taxonomic scope" value="Eukaryota"/>
</dbReference>
<dbReference type="HOGENOM" id="CLU_802142_0_0_1"/>
<evidence type="ECO:0000313" key="1">
    <source>
        <dbReference type="EMBL" id="EDO18163.1"/>
    </source>
</evidence>
<gene>
    <name evidence="1" type="ORF">Kpol_1031p70</name>
</gene>
<dbReference type="AlphaFoldDB" id="A7TI01"/>
<dbReference type="Proteomes" id="UP000000267">
    <property type="component" value="Unassembled WGS sequence"/>
</dbReference>
<keyword evidence="2" id="KW-1185">Reference proteome</keyword>
<organism evidence="2">
    <name type="scientific">Vanderwaltozyma polyspora (strain ATCC 22028 / DSM 70294 / BCRC 21397 / CBS 2163 / NBRC 10782 / NRRL Y-8283 / UCD 57-17)</name>
    <name type="common">Kluyveromyces polysporus</name>
    <dbReference type="NCBI Taxonomy" id="436907"/>
    <lineage>
        <taxon>Eukaryota</taxon>
        <taxon>Fungi</taxon>
        <taxon>Dikarya</taxon>
        <taxon>Ascomycota</taxon>
        <taxon>Saccharomycotina</taxon>
        <taxon>Saccharomycetes</taxon>
        <taxon>Saccharomycetales</taxon>
        <taxon>Saccharomycetaceae</taxon>
        <taxon>Vanderwaltozyma</taxon>
    </lineage>
</organism>
<sequence>MGFVAVGYPSRTNKRMKRIKDSNKKICTYNNNITEKNSNSSKQNAKRQKIENTEKVEMKIRYDGFNDLPPEIIEQIFVYSRIGNDFLTLNSYISSCIKPSFSLFKSIIWARYIISTNDSEKNLIISTNLFNNSRLSEFFIENLDIYLPKIKNFAYPEPFENIKSGNITDYPDHEEKIFFTDSVIKNFRLLNNHGSSFPPLLSFFKIQNPSDVLVSLIEWYFQESHNYSIDEFFSTLQVIWNIEENNVESVEPLLTIIRLLFTDGRIQNNLISILTGNSDYFKSSSHEQMKLALIERYIIEFHSSSDMVTAHLSDSYIWNLLNEISNIKLIDLFTKHGATPAFDQFF</sequence>
<dbReference type="OMA" id="INHLFHA"/>
<accession>A7TI01</accession>
<protein>
    <recommendedName>
        <fullName evidence="3">F-box domain-containing protein</fullName>
    </recommendedName>
</protein>
<reference evidence="1 2" key="1">
    <citation type="journal article" date="2007" name="Proc. Natl. Acad. Sci. U.S.A.">
        <title>Independent sorting-out of thousands of duplicated gene pairs in two yeast species descended from a whole-genome duplication.</title>
        <authorList>
            <person name="Scannell D.R."/>
            <person name="Frank A.C."/>
            <person name="Conant G.C."/>
            <person name="Byrne K.P."/>
            <person name="Woolfit M."/>
            <person name="Wolfe K.H."/>
        </authorList>
    </citation>
    <scope>NUCLEOTIDE SEQUENCE [LARGE SCALE GENOMIC DNA]</scope>
    <source>
        <strain evidence="2">ATCC 22028 / DSM 70294 / BCRC 21397 / CBS 2163 / NBRC 10782 / NRRL Y-8283 / UCD 57-17</strain>
    </source>
</reference>
<dbReference type="FunCoup" id="A7TI01">
    <property type="interactions" value="19"/>
</dbReference>
<evidence type="ECO:0000313" key="2">
    <source>
        <dbReference type="Proteomes" id="UP000000267"/>
    </source>
</evidence>
<dbReference type="InParanoid" id="A7TI01"/>
<dbReference type="EMBL" id="DS480393">
    <property type="protein sequence ID" value="EDO18163.1"/>
    <property type="molecule type" value="Genomic_DNA"/>
</dbReference>
<dbReference type="OrthoDB" id="4038608at2759"/>
<dbReference type="KEGG" id="vpo:Kpol_1031p70"/>
<dbReference type="RefSeq" id="XP_001646021.1">
    <property type="nucleotide sequence ID" value="XM_001645971.1"/>
</dbReference>
<name>A7TI01_VANPO</name>
<dbReference type="PhylomeDB" id="A7TI01"/>
<evidence type="ECO:0008006" key="3">
    <source>
        <dbReference type="Google" id="ProtNLM"/>
    </source>
</evidence>